<evidence type="ECO:0000313" key="4">
    <source>
        <dbReference type="Proteomes" id="UP000002051"/>
    </source>
</evidence>
<accession>A0A072U6R7</accession>
<organism evidence="2 4">
    <name type="scientific">Medicago truncatula</name>
    <name type="common">Barrel medic</name>
    <name type="synonym">Medicago tribuloides</name>
    <dbReference type="NCBI Taxonomy" id="3880"/>
    <lineage>
        <taxon>Eukaryota</taxon>
        <taxon>Viridiplantae</taxon>
        <taxon>Streptophyta</taxon>
        <taxon>Embryophyta</taxon>
        <taxon>Tracheophyta</taxon>
        <taxon>Spermatophyta</taxon>
        <taxon>Magnoliopsida</taxon>
        <taxon>eudicotyledons</taxon>
        <taxon>Gunneridae</taxon>
        <taxon>Pentapetalae</taxon>
        <taxon>rosids</taxon>
        <taxon>fabids</taxon>
        <taxon>Fabales</taxon>
        <taxon>Fabaceae</taxon>
        <taxon>Papilionoideae</taxon>
        <taxon>50 kb inversion clade</taxon>
        <taxon>NPAAA clade</taxon>
        <taxon>Hologalegina</taxon>
        <taxon>IRL clade</taxon>
        <taxon>Trifolieae</taxon>
        <taxon>Medicago</taxon>
    </lineage>
</organism>
<gene>
    <name evidence="2" type="ordered locus">MTR_6g406390</name>
</gene>
<reference evidence="2 4" key="2">
    <citation type="journal article" date="2014" name="BMC Genomics">
        <title>An improved genome release (version Mt4.0) for the model legume Medicago truncatula.</title>
        <authorList>
            <person name="Tang H."/>
            <person name="Krishnakumar V."/>
            <person name="Bidwell S."/>
            <person name="Rosen B."/>
            <person name="Chan A."/>
            <person name="Zhou S."/>
            <person name="Gentzbittel L."/>
            <person name="Childs K.L."/>
            <person name="Yandell M."/>
            <person name="Gundlach H."/>
            <person name="Mayer K.F."/>
            <person name="Schwartz D.C."/>
            <person name="Town C.D."/>
        </authorList>
    </citation>
    <scope>GENOME REANNOTATION</scope>
    <source>
        <strain evidence="2">A17</strain>
        <strain evidence="3 4">cv. Jemalong A17</strain>
    </source>
</reference>
<keyword evidence="1" id="KW-0472">Membrane</keyword>
<dbReference type="EMBL" id="CM001222">
    <property type="protein sequence ID" value="KEH24823.1"/>
    <property type="molecule type" value="Genomic_DNA"/>
</dbReference>
<keyword evidence="1" id="KW-0812">Transmembrane</keyword>
<dbReference type="EnsemblPlants" id="KEH24823">
    <property type="protein sequence ID" value="KEH24823"/>
    <property type="gene ID" value="MTR_6g406390"/>
</dbReference>
<dbReference type="HOGENOM" id="CLU_3192111_0_0_1"/>
<dbReference type="AlphaFoldDB" id="A0A072U6R7"/>
<reference evidence="2 4" key="1">
    <citation type="journal article" date="2011" name="Nature">
        <title>The Medicago genome provides insight into the evolution of rhizobial symbioses.</title>
        <authorList>
            <person name="Young N.D."/>
            <person name="Debelle F."/>
            <person name="Oldroyd G.E."/>
            <person name="Geurts R."/>
            <person name="Cannon S.B."/>
            <person name="Udvardi M.K."/>
            <person name="Benedito V.A."/>
            <person name="Mayer K.F."/>
            <person name="Gouzy J."/>
            <person name="Schoof H."/>
            <person name="Van de Peer Y."/>
            <person name="Proost S."/>
            <person name="Cook D.R."/>
            <person name="Meyers B.C."/>
            <person name="Spannagl M."/>
            <person name="Cheung F."/>
            <person name="De Mita S."/>
            <person name="Krishnakumar V."/>
            <person name="Gundlach H."/>
            <person name="Zhou S."/>
            <person name="Mudge J."/>
            <person name="Bharti A.K."/>
            <person name="Murray J.D."/>
            <person name="Naoumkina M.A."/>
            <person name="Rosen B."/>
            <person name="Silverstein K.A."/>
            <person name="Tang H."/>
            <person name="Rombauts S."/>
            <person name="Zhao P.X."/>
            <person name="Zhou P."/>
            <person name="Barbe V."/>
            <person name="Bardou P."/>
            <person name="Bechner M."/>
            <person name="Bellec A."/>
            <person name="Berger A."/>
            <person name="Berges H."/>
            <person name="Bidwell S."/>
            <person name="Bisseling T."/>
            <person name="Choisne N."/>
            <person name="Couloux A."/>
            <person name="Denny R."/>
            <person name="Deshpande S."/>
            <person name="Dai X."/>
            <person name="Doyle J.J."/>
            <person name="Dudez A.M."/>
            <person name="Farmer A.D."/>
            <person name="Fouteau S."/>
            <person name="Franken C."/>
            <person name="Gibelin C."/>
            <person name="Gish J."/>
            <person name="Goldstein S."/>
            <person name="Gonzalez A.J."/>
            <person name="Green P.J."/>
            <person name="Hallab A."/>
            <person name="Hartog M."/>
            <person name="Hua A."/>
            <person name="Humphray S.J."/>
            <person name="Jeong D.H."/>
            <person name="Jing Y."/>
            <person name="Jocker A."/>
            <person name="Kenton S.M."/>
            <person name="Kim D.J."/>
            <person name="Klee K."/>
            <person name="Lai H."/>
            <person name="Lang C."/>
            <person name="Lin S."/>
            <person name="Macmil S.L."/>
            <person name="Magdelenat G."/>
            <person name="Matthews L."/>
            <person name="McCorrison J."/>
            <person name="Monaghan E.L."/>
            <person name="Mun J.H."/>
            <person name="Najar F.Z."/>
            <person name="Nicholson C."/>
            <person name="Noirot C."/>
            <person name="O'Bleness M."/>
            <person name="Paule C.R."/>
            <person name="Poulain J."/>
            <person name="Prion F."/>
            <person name="Qin B."/>
            <person name="Qu C."/>
            <person name="Retzel E.F."/>
            <person name="Riddle C."/>
            <person name="Sallet E."/>
            <person name="Samain S."/>
            <person name="Samson N."/>
            <person name="Sanders I."/>
            <person name="Saurat O."/>
            <person name="Scarpelli C."/>
            <person name="Schiex T."/>
            <person name="Segurens B."/>
            <person name="Severin A.J."/>
            <person name="Sherrier D.J."/>
            <person name="Shi R."/>
            <person name="Sims S."/>
            <person name="Singer S.R."/>
            <person name="Sinharoy S."/>
            <person name="Sterck L."/>
            <person name="Viollet A."/>
            <person name="Wang B.B."/>
            <person name="Wang K."/>
            <person name="Wang M."/>
            <person name="Wang X."/>
            <person name="Warfsmann J."/>
            <person name="Weissenbach J."/>
            <person name="White D.D."/>
            <person name="White J.D."/>
            <person name="Wiley G.B."/>
            <person name="Wincker P."/>
            <person name="Xing Y."/>
            <person name="Yang L."/>
            <person name="Yao Z."/>
            <person name="Ying F."/>
            <person name="Zhai J."/>
            <person name="Zhou L."/>
            <person name="Zuber A."/>
            <person name="Denarie J."/>
            <person name="Dixon R.A."/>
            <person name="May G.D."/>
            <person name="Schwartz D.C."/>
            <person name="Rogers J."/>
            <person name="Quetier F."/>
            <person name="Town C.D."/>
            <person name="Roe B.A."/>
        </authorList>
    </citation>
    <scope>NUCLEOTIDE SEQUENCE [LARGE SCALE GENOMIC DNA]</scope>
    <source>
        <strain evidence="2">A17</strain>
        <strain evidence="3 4">cv. Jemalong A17</strain>
    </source>
</reference>
<dbReference type="Proteomes" id="UP000002051">
    <property type="component" value="Chromosome 6"/>
</dbReference>
<protein>
    <submittedName>
        <fullName evidence="2">Nodule Cysteine-Rich (NCR) secreted peptide</fullName>
    </submittedName>
</protein>
<evidence type="ECO:0000313" key="2">
    <source>
        <dbReference type="EMBL" id="KEH24823.1"/>
    </source>
</evidence>
<name>A0A072U6R7_MEDTR</name>
<keyword evidence="4" id="KW-1185">Reference proteome</keyword>
<keyword evidence="1" id="KW-1133">Transmembrane helix</keyword>
<sequence length="46" mass="5502">MRINMTAAILKFVYTIIIYLFLLRVVAKDLHRRQLNILPILCMCCY</sequence>
<reference evidence="3" key="3">
    <citation type="submission" date="2015-04" db="UniProtKB">
        <authorList>
            <consortium name="EnsemblPlants"/>
        </authorList>
    </citation>
    <scope>IDENTIFICATION</scope>
    <source>
        <strain evidence="3">cv. Jemalong A17</strain>
    </source>
</reference>
<evidence type="ECO:0000256" key="1">
    <source>
        <dbReference type="SAM" id="Phobius"/>
    </source>
</evidence>
<feature type="transmembrane region" description="Helical" evidence="1">
    <location>
        <begin position="6"/>
        <end position="27"/>
    </location>
</feature>
<evidence type="ECO:0000313" key="3">
    <source>
        <dbReference type="EnsemblPlants" id="KEH24823"/>
    </source>
</evidence>
<proteinExistence type="predicted"/>